<feature type="domain" description="N-acetyltransferase" evidence="2">
    <location>
        <begin position="16"/>
        <end position="178"/>
    </location>
</feature>
<organism evidence="3 4">
    <name type="scientific">Triparma columacea</name>
    <dbReference type="NCBI Taxonomy" id="722753"/>
    <lineage>
        <taxon>Eukaryota</taxon>
        <taxon>Sar</taxon>
        <taxon>Stramenopiles</taxon>
        <taxon>Ochrophyta</taxon>
        <taxon>Bolidophyceae</taxon>
        <taxon>Parmales</taxon>
        <taxon>Triparmaceae</taxon>
        <taxon>Triparma</taxon>
    </lineage>
</organism>
<dbReference type="CDD" id="cd04301">
    <property type="entry name" value="NAT_SF"/>
    <property type="match status" value="1"/>
</dbReference>
<keyword evidence="4" id="KW-1185">Reference proteome</keyword>
<dbReference type="Pfam" id="PF00583">
    <property type="entry name" value="Acetyltransf_1"/>
    <property type="match status" value="1"/>
</dbReference>
<dbReference type="Proteomes" id="UP001165065">
    <property type="component" value="Unassembled WGS sequence"/>
</dbReference>
<accession>A0A9W7GMS4</accession>
<evidence type="ECO:0000313" key="3">
    <source>
        <dbReference type="EMBL" id="GMI47616.1"/>
    </source>
</evidence>
<reference evidence="4" key="1">
    <citation type="journal article" date="2023" name="Commun. Biol.">
        <title>Genome analysis of Parmales, the sister group of diatoms, reveals the evolutionary specialization of diatoms from phago-mixotrophs to photoautotrophs.</title>
        <authorList>
            <person name="Ban H."/>
            <person name="Sato S."/>
            <person name="Yoshikawa S."/>
            <person name="Yamada K."/>
            <person name="Nakamura Y."/>
            <person name="Ichinomiya M."/>
            <person name="Sato N."/>
            <person name="Blanc-Mathieu R."/>
            <person name="Endo H."/>
            <person name="Kuwata A."/>
            <person name="Ogata H."/>
        </authorList>
    </citation>
    <scope>NUCLEOTIDE SEQUENCE [LARGE SCALE GENOMIC DNA]</scope>
</reference>
<dbReference type="EMBL" id="BRYA01000352">
    <property type="protein sequence ID" value="GMI47616.1"/>
    <property type="molecule type" value="Genomic_DNA"/>
</dbReference>
<dbReference type="InterPro" id="IPR016181">
    <property type="entry name" value="Acyl_CoA_acyltransferase"/>
</dbReference>
<dbReference type="SUPFAM" id="SSF55729">
    <property type="entry name" value="Acyl-CoA N-acyltransferases (Nat)"/>
    <property type="match status" value="1"/>
</dbReference>
<feature type="region of interest" description="Disordered" evidence="1">
    <location>
        <begin position="1"/>
        <end position="27"/>
    </location>
</feature>
<sequence length="181" mass="19898">MGRLEVTSGLQSRLSTTVSLHPEGKEGEDWDKTSVVACVYTGEGEVTASCEVRLQPTDGKIPFTSPLLDRIERNVGGAVGAVKGGGGGGSDVKPYICNLFTKPGYRSGGLGRTLVRLQWFLATEVWGYDECYLHVDKENDVARKLYEQEGWREVDTKWMPGWEGKASGIGYYGRVKESSKR</sequence>
<protein>
    <recommendedName>
        <fullName evidence="2">N-acetyltransferase domain-containing protein</fullName>
    </recommendedName>
</protein>
<dbReference type="Gene3D" id="3.40.630.30">
    <property type="match status" value="1"/>
</dbReference>
<name>A0A9W7GMS4_9STRA</name>
<gene>
    <name evidence="3" type="ORF">TrCOL_g8381</name>
</gene>
<evidence type="ECO:0000256" key="1">
    <source>
        <dbReference type="SAM" id="MobiDB-lite"/>
    </source>
</evidence>
<dbReference type="InterPro" id="IPR000182">
    <property type="entry name" value="GNAT_dom"/>
</dbReference>
<dbReference type="OrthoDB" id="38408at2759"/>
<proteinExistence type="predicted"/>
<evidence type="ECO:0000259" key="2">
    <source>
        <dbReference type="PROSITE" id="PS51186"/>
    </source>
</evidence>
<dbReference type="PROSITE" id="PS51186">
    <property type="entry name" value="GNAT"/>
    <property type="match status" value="1"/>
</dbReference>
<comment type="caution">
    <text evidence="3">The sequence shown here is derived from an EMBL/GenBank/DDBJ whole genome shotgun (WGS) entry which is preliminary data.</text>
</comment>
<feature type="compositionally biased region" description="Polar residues" evidence="1">
    <location>
        <begin position="8"/>
        <end position="19"/>
    </location>
</feature>
<evidence type="ECO:0000313" key="4">
    <source>
        <dbReference type="Proteomes" id="UP001165065"/>
    </source>
</evidence>
<dbReference type="GO" id="GO:0016747">
    <property type="term" value="F:acyltransferase activity, transferring groups other than amino-acyl groups"/>
    <property type="evidence" value="ECO:0007669"/>
    <property type="project" value="InterPro"/>
</dbReference>
<dbReference type="AlphaFoldDB" id="A0A9W7GMS4"/>